<comment type="caution">
    <text evidence="1">The sequence shown here is derived from an EMBL/GenBank/DDBJ whole genome shotgun (WGS) entry which is preliminary data.</text>
</comment>
<proteinExistence type="predicted"/>
<sequence length="563" mass="63535">MMLSAVTHSHLIAIDHFSKAPASTTLETCPSEPCTPFHQPQRFEITPESTTSFLSKPESIELDMSDMDNTPLQFEDLPIEIHEAVLDHLFGVRGAALTSVTTTSATASSWSKTLRHPRRKVLSDLALVSRTWRPLVQERIYRHIQVKGTTDGLQESAQWFSSHPHLGPYVRHIEVWVPVWGDRLPRPHILPQNRRATEERESQQPTNSVALFQAVADGIEHGRTNHNFRFANRNATLQQIFFHVACFFPDAKMLTLEGGHCKKPPMIKHFCDDATNEQSLEPLPNIQIFIMRGAWNIMRGHSHWCTIAAALPNIREWNCTYAKPKREAQATISRILTNFPRGLTRLSISLEGFCSKTNSQSRWLGGPQVERHLCRLLGDIIPQLESLTFTGKVCATLFAAARAATIKREVRSRLKAVDLVVKACCCELAKPEGNLNFVNDHSGITNMTFIKSFEKLVVTAVRSLDTLTAIQFMRIRYIDLDSICGQLNPYYQLVGNDCTGLWSEEILETLQETRPNAQFDVLDEGILPEYSINSHTGTAAYPRSRPRSMRVSAYEIIADKSKP</sequence>
<dbReference type="EMBL" id="JALBCA010000104">
    <property type="protein sequence ID" value="KAI2382907.1"/>
    <property type="molecule type" value="Genomic_DNA"/>
</dbReference>
<name>A0ACB8UQ75_9EURO</name>
<accession>A0ACB8UQ75</accession>
<protein>
    <submittedName>
        <fullName evidence="1">Uncharacterized protein</fullName>
    </submittedName>
</protein>
<reference evidence="1" key="1">
    <citation type="journal article" date="2022" name="bioRxiv">
        <title>Population genetic analysis of Ophidiomyces ophidiicola, the causative agent of snake fungal disease, indicates recent introductions to the USA.</title>
        <authorList>
            <person name="Ladner J.T."/>
            <person name="Palmer J.M."/>
            <person name="Ettinger C.L."/>
            <person name="Stajich J.E."/>
            <person name="Farrell T.M."/>
            <person name="Glorioso B.M."/>
            <person name="Lawson B."/>
            <person name="Price S.J."/>
            <person name="Stengle A.G."/>
            <person name="Grear D.A."/>
            <person name="Lorch J.M."/>
        </authorList>
    </citation>
    <scope>NUCLEOTIDE SEQUENCE</scope>
    <source>
        <strain evidence="1">NWHC 24266-5</strain>
    </source>
</reference>
<gene>
    <name evidence="1" type="ORF">LOY88_005610</name>
</gene>
<organism evidence="1">
    <name type="scientific">Ophidiomyces ophidiicola</name>
    <dbReference type="NCBI Taxonomy" id="1387563"/>
    <lineage>
        <taxon>Eukaryota</taxon>
        <taxon>Fungi</taxon>
        <taxon>Dikarya</taxon>
        <taxon>Ascomycota</taxon>
        <taxon>Pezizomycotina</taxon>
        <taxon>Eurotiomycetes</taxon>
        <taxon>Eurotiomycetidae</taxon>
        <taxon>Onygenales</taxon>
        <taxon>Onygenaceae</taxon>
        <taxon>Ophidiomyces</taxon>
    </lineage>
</organism>
<evidence type="ECO:0000313" key="1">
    <source>
        <dbReference type="EMBL" id="KAI2382907.1"/>
    </source>
</evidence>